<dbReference type="EMBL" id="OQ968271">
    <property type="protein sequence ID" value="WNO13898.1"/>
    <property type="molecule type" value="Genomic_RNA"/>
</dbReference>
<name>A0AB38Z1N7_9VIRU</name>
<feature type="region of interest" description="Disordered" evidence="1">
    <location>
        <begin position="227"/>
        <end position="246"/>
    </location>
</feature>
<proteinExistence type="predicted"/>
<feature type="compositionally biased region" description="Polar residues" evidence="1">
    <location>
        <begin position="287"/>
        <end position="302"/>
    </location>
</feature>
<evidence type="ECO:0000256" key="1">
    <source>
        <dbReference type="SAM" id="MobiDB-lite"/>
    </source>
</evidence>
<evidence type="ECO:0000313" key="2">
    <source>
        <dbReference type="EMBL" id="WNO13898.1"/>
    </source>
</evidence>
<feature type="region of interest" description="Disordered" evidence="1">
    <location>
        <begin position="271"/>
        <end position="302"/>
    </location>
</feature>
<protein>
    <submittedName>
        <fullName evidence="2">Gag protein</fullName>
    </submittedName>
</protein>
<accession>A0AB38Z1N7</accession>
<reference evidence="2" key="1">
    <citation type="submission" date="2023-04" db="EMBL/GenBank/DDBJ databases">
        <title>Novel viruses in aedes, anopheles and culex mosquitoes from high pantanal, mato grosso state, Brazil 2019.</title>
        <authorList>
            <person name="Pavon J.A.R."/>
            <person name="Neves N.A.S."/>
            <person name="Pinho J.B."/>
            <person name="Patroca S."/>
            <person name="Cruz A.C.B."/>
            <person name="Medeiros D.B.A."/>
            <person name="Nunes M.R.T."/>
            <person name="Slhessarenko R.D."/>
        </authorList>
    </citation>
    <scope>NUCLEOTIDE SEQUENCE</scope>
    <source>
        <strain evidence="2">JARP3</strain>
    </source>
</reference>
<sequence length="401" mass="45854">MTTEGQNTSARTFVETGRVPDFVKELPIFDGKPTELINWLTEVHEIFELYKDLPRHSPQYALLERSIRRKICGEAADVLNANNIYTDFSDIKKTLLLYYQDKRDLRTLDYELTTIRKAPTESLGSYYSRVNELLSLIIVCIQSSSEFDGHAESHIKYFKSKALDSFIRGLDRQLSLLLKTANPPTLNRAYQFCLDYYNMGMRSAPFHNEHTNRAIPCPRGLPNYKNQFQQQPGHSHWRSGEPRAAPNMSATLPIAQQFGQHAAHPSEVGQLGRQTHGSRFGHDLHGQHSSPQRQQRTQFDMKQQSPIYLKRQAHPLETNYGDSPAAPFVNNNNDPTPPADYLAQNPAQYELEPHGLQQQQIYVQASTDQPQLFYETGPIPAANAEQEPFAAAHFLEWNQDW</sequence>
<organism evidence="2">
    <name type="scientific">Biju errantivirus</name>
    <dbReference type="NCBI Taxonomy" id="3078397"/>
    <lineage>
        <taxon>Viruses</taxon>
        <taxon>Riboviria</taxon>
        <taxon>Pararnavirae</taxon>
        <taxon>Artverviricota</taxon>
        <taxon>Revtraviricetes</taxon>
        <taxon>Ortervirales</taxon>
        <taxon>Metaviridae</taxon>
        <taxon>Errantivirus</taxon>
    </lineage>
</organism>